<dbReference type="InterPro" id="IPR004045">
    <property type="entry name" value="Glutathione_S-Trfase_N"/>
</dbReference>
<gene>
    <name evidence="7" type="ORF">AFUS01_LOCUS33269</name>
</gene>
<dbReference type="EMBL" id="CAJVCH010528154">
    <property type="protein sequence ID" value="CAG7823032.1"/>
    <property type="molecule type" value="Genomic_DNA"/>
</dbReference>
<comment type="similarity">
    <text evidence="2">Belongs to the GST superfamily. Mu family.</text>
</comment>
<dbReference type="Pfam" id="PF02798">
    <property type="entry name" value="GST_N"/>
    <property type="match status" value="1"/>
</dbReference>
<comment type="caution">
    <text evidence="7">The sequence shown here is derived from an EMBL/GenBank/DDBJ whole genome shotgun (WGS) entry which is preliminary data.</text>
</comment>
<dbReference type="Proteomes" id="UP000708208">
    <property type="component" value="Unassembled WGS sequence"/>
</dbReference>
<dbReference type="PANTHER" id="PTHR11571">
    <property type="entry name" value="GLUTATHIONE S-TRANSFERASE"/>
    <property type="match status" value="1"/>
</dbReference>
<dbReference type="AlphaFoldDB" id="A0A8J2PC33"/>
<evidence type="ECO:0000256" key="3">
    <source>
        <dbReference type="ARBA" id="ARBA00012452"/>
    </source>
</evidence>
<name>A0A8J2PC33_9HEXA</name>
<feature type="domain" description="GST N-terminal" evidence="6">
    <location>
        <begin position="1"/>
        <end position="64"/>
    </location>
</feature>
<evidence type="ECO:0000256" key="5">
    <source>
        <dbReference type="ARBA" id="ARBA00047960"/>
    </source>
</evidence>
<comment type="catalytic activity">
    <reaction evidence="5">
        <text>RX + glutathione = an S-substituted glutathione + a halide anion + H(+)</text>
        <dbReference type="Rhea" id="RHEA:16437"/>
        <dbReference type="ChEBI" id="CHEBI:15378"/>
        <dbReference type="ChEBI" id="CHEBI:16042"/>
        <dbReference type="ChEBI" id="CHEBI:17792"/>
        <dbReference type="ChEBI" id="CHEBI:57925"/>
        <dbReference type="ChEBI" id="CHEBI:90779"/>
        <dbReference type="EC" id="2.5.1.18"/>
    </reaction>
</comment>
<dbReference type="GO" id="GO:0006749">
    <property type="term" value="P:glutathione metabolic process"/>
    <property type="evidence" value="ECO:0007669"/>
    <property type="project" value="TreeGrafter"/>
</dbReference>
<keyword evidence="8" id="KW-1185">Reference proteome</keyword>
<reference evidence="7" key="1">
    <citation type="submission" date="2021-06" db="EMBL/GenBank/DDBJ databases">
        <authorList>
            <person name="Hodson N. C."/>
            <person name="Mongue J. A."/>
            <person name="Jaron S. K."/>
        </authorList>
    </citation>
    <scope>NUCLEOTIDE SEQUENCE</scope>
</reference>
<dbReference type="PANTHER" id="PTHR11571:SF222">
    <property type="entry name" value="GLUTATHIONE TRANSFERASE"/>
    <property type="match status" value="1"/>
</dbReference>
<dbReference type="OrthoDB" id="414243at2759"/>
<dbReference type="EC" id="2.5.1.18" evidence="3"/>
<dbReference type="GO" id="GO:0004364">
    <property type="term" value="F:glutathione transferase activity"/>
    <property type="evidence" value="ECO:0007669"/>
    <property type="project" value="UniProtKB-EC"/>
</dbReference>
<sequence>MEVDYIDKHYPMPTPETGQGLWGEEKFKLGLDFPNIPYWIDGDFKITESKAILKHVVRMYDPSLFGKTIEEQSRANMVEDVMWDLFVSLTRTCMQYTVELREAFIKETPVKLRQISNFIGSKNWTLGEDVRQNFKLRLQTIMV</sequence>
<dbReference type="PROSITE" id="PS50404">
    <property type="entry name" value="GST_NTER"/>
    <property type="match status" value="1"/>
</dbReference>
<accession>A0A8J2PC33</accession>
<evidence type="ECO:0000256" key="1">
    <source>
        <dbReference type="ARBA" id="ARBA00003701"/>
    </source>
</evidence>
<evidence type="ECO:0000256" key="2">
    <source>
        <dbReference type="ARBA" id="ARBA00005861"/>
    </source>
</evidence>
<comment type="function">
    <text evidence="1">Conjugation of reduced glutathione to a wide number of exogenous and endogenous hydrophobic electrophiles.</text>
</comment>
<protein>
    <recommendedName>
        <fullName evidence="3">glutathione transferase</fullName>
        <ecNumber evidence="3">2.5.1.18</ecNumber>
    </recommendedName>
</protein>
<proteinExistence type="inferred from homology"/>
<evidence type="ECO:0000313" key="7">
    <source>
        <dbReference type="EMBL" id="CAG7823032.1"/>
    </source>
</evidence>
<evidence type="ECO:0000259" key="6">
    <source>
        <dbReference type="PROSITE" id="PS50404"/>
    </source>
</evidence>
<evidence type="ECO:0000313" key="8">
    <source>
        <dbReference type="Proteomes" id="UP000708208"/>
    </source>
</evidence>
<keyword evidence="4" id="KW-0808">Transferase</keyword>
<evidence type="ECO:0000256" key="4">
    <source>
        <dbReference type="ARBA" id="ARBA00022679"/>
    </source>
</evidence>
<dbReference type="InterPro" id="IPR050213">
    <property type="entry name" value="GST_superfamily"/>
</dbReference>
<organism evidence="7 8">
    <name type="scientific">Allacma fusca</name>
    <dbReference type="NCBI Taxonomy" id="39272"/>
    <lineage>
        <taxon>Eukaryota</taxon>
        <taxon>Metazoa</taxon>
        <taxon>Ecdysozoa</taxon>
        <taxon>Arthropoda</taxon>
        <taxon>Hexapoda</taxon>
        <taxon>Collembola</taxon>
        <taxon>Symphypleona</taxon>
        <taxon>Sminthuridae</taxon>
        <taxon>Allacma</taxon>
    </lineage>
</organism>